<sequence>MPSAASSEASFGTAEPAHLIRHLQASKAIGNQRVTTNAAASFVAESTNGMRRSKGSQSKSAKSDGMRRSKGSKSATCIPNAYEAGRGSAPPDDDCSLCCLCEEFMNFPSYQRCGAGGIAYPNCVLPQVAAYFGGSERGWAVQQQAASARMMSLVSEIGRNFKYGSMHGCWLFSLFMPSAASSEASFGTAKHRSSLFATSPG</sequence>
<evidence type="ECO:0000256" key="1">
    <source>
        <dbReference type="SAM" id="MobiDB-lite"/>
    </source>
</evidence>
<dbReference type="EMBL" id="AGNL01007801">
    <property type="protein sequence ID" value="EJK70974.1"/>
    <property type="molecule type" value="Genomic_DNA"/>
</dbReference>
<proteinExistence type="predicted"/>
<protein>
    <submittedName>
        <fullName evidence="2">Uncharacterized protein</fullName>
    </submittedName>
</protein>
<organism evidence="2 3">
    <name type="scientific">Thalassiosira oceanica</name>
    <name type="common">Marine diatom</name>
    <dbReference type="NCBI Taxonomy" id="159749"/>
    <lineage>
        <taxon>Eukaryota</taxon>
        <taxon>Sar</taxon>
        <taxon>Stramenopiles</taxon>
        <taxon>Ochrophyta</taxon>
        <taxon>Bacillariophyta</taxon>
        <taxon>Coscinodiscophyceae</taxon>
        <taxon>Thalassiosirophycidae</taxon>
        <taxon>Thalassiosirales</taxon>
        <taxon>Thalassiosiraceae</taxon>
        <taxon>Thalassiosira</taxon>
    </lineage>
</organism>
<keyword evidence="3" id="KW-1185">Reference proteome</keyword>
<name>K0T198_THAOC</name>
<dbReference type="Proteomes" id="UP000266841">
    <property type="component" value="Unassembled WGS sequence"/>
</dbReference>
<gene>
    <name evidence="2" type="ORF">THAOC_07625</name>
</gene>
<feature type="region of interest" description="Disordered" evidence="1">
    <location>
        <begin position="43"/>
        <end position="73"/>
    </location>
</feature>
<feature type="compositionally biased region" description="Polar residues" evidence="1">
    <location>
        <begin position="43"/>
        <end position="60"/>
    </location>
</feature>
<reference evidence="2 3" key="1">
    <citation type="journal article" date="2012" name="Genome Biol.">
        <title>Genome and low-iron response of an oceanic diatom adapted to chronic iron limitation.</title>
        <authorList>
            <person name="Lommer M."/>
            <person name="Specht M."/>
            <person name="Roy A.S."/>
            <person name="Kraemer L."/>
            <person name="Andreson R."/>
            <person name="Gutowska M.A."/>
            <person name="Wolf J."/>
            <person name="Bergner S.V."/>
            <person name="Schilhabel M.B."/>
            <person name="Klostermeier U.C."/>
            <person name="Beiko R.G."/>
            <person name="Rosenstiel P."/>
            <person name="Hippler M."/>
            <person name="Laroche J."/>
        </authorList>
    </citation>
    <scope>NUCLEOTIDE SEQUENCE [LARGE SCALE GENOMIC DNA]</scope>
    <source>
        <strain evidence="2 3">CCMP1005</strain>
    </source>
</reference>
<evidence type="ECO:0000313" key="3">
    <source>
        <dbReference type="Proteomes" id="UP000266841"/>
    </source>
</evidence>
<dbReference type="AlphaFoldDB" id="K0T198"/>
<accession>K0T198</accession>
<comment type="caution">
    <text evidence="2">The sequence shown here is derived from an EMBL/GenBank/DDBJ whole genome shotgun (WGS) entry which is preliminary data.</text>
</comment>
<evidence type="ECO:0000313" key="2">
    <source>
        <dbReference type="EMBL" id="EJK70974.1"/>
    </source>
</evidence>